<evidence type="ECO:0000256" key="6">
    <source>
        <dbReference type="HAMAP-Rule" id="MF_02204"/>
    </source>
</evidence>
<feature type="chain" id="PRO_5012985174" description="Peptidoglycan-associated lipoprotein" evidence="7">
    <location>
        <begin position="22"/>
        <end position="203"/>
    </location>
</feature>
<evidence type="ECO:0000256" key="2">
    <source>
        <dbReference type="ARBA" id="ARBA00023136"/>
    </source>
</evidence>
<dbReference type="KEGG" id="vff:VITFI_CDS1791"/>
<dbReference type="PRINTS" id="PR01021">
    <property type="entry name" value="OMPADOMAIN"/>
</dbReference>
<dbReference type="InterPro" id="IPR006665">
    <property type="entry name" value="OmpA-like"/>
</dbReference>
<dbReference type="InterPro" id="IPR006664">
    <property type="entry name" value="OMP_bac"/>
</dbReference>
<dbReference type="Pfam" id="PF00691">
    <property type="entry name" value="OmpA"/>
    <property type="match status" value="1"/>
</dbReference>
<comment type="subunit">
    <text evidence="6">The Tol-Pal system is composed of five core proteins: the inner membrane proteins TolA, TolQ and TolR, the periplasmic protein TolB and the outer membrane protein Pal. They form a network linking the inner and outer membranes and the peptidoglycan layer.</text>
</comment>
<dbReference type="InterPro" id="IPR050330">
    <property type="entry name" value="Bact_OuterMem_StrucFunc"/>
</dbReference>
<keyword evidence="3 6" id="KW-0564">Palmitate</keyword>
<comment type="similarity">
    <text evidence="6">Belongs to the Pal lipoprotein family.</text>
</comment>
<dbReference type="CDD" id="cd07185">
    <property type="entry name" value="OmpA_C-like"/>
    <property type="match status" value="1"/>
</dbReference>
<evidence type="ECO:0000256" key="4">
    <source>
        <dbReference type="ARBA" id="ARBA00023237"/>
    </source>
</evidence>
<keyword evidence="4 6" id="KW-0998">Cell outer membrane</keyword>
<dbReference type="HAMAP" id="MF_02204">
    <property type="entry name" value="Pal"/>
    <property type="match status" value="1"/>
</dbReference>
<protein>
    <recommendedName>
        <fullName evidence="6">Peptidoglycan-associated lipoprotein</fullName>
        <shortName evidence="6">PAL</shortName>
    </recommendedName>
</protein>
<dbReference type="PROSITE" id="PS51257">
    <property type="entry name" value="PROKAR_LIPOPROTEIN"/>
    <property type="match status" value="1"/>
</dbReference>
<sequence length="203" mass="22035">MKKLQVWRAGWAIVAVTAALAGCATRVPLDVEAPLEVRTVQGELLPSDLQAAPSDPLGSAIASLAPVTRPPRTHPDHAATDAVAANEQAAAAVSGNKVYFDFDSFDIRDEFRPLIGRYAGQMLASTKRVLVVEGYADERGSREYNLALGQKRAGAVLQALQAQGVPRQRMEAISWGEERPADPGHNEVAWARNRRAELKMRSR</sequence>
<dbReference type="GO" id="GO:0009279">
    <property type="term" value="C:cell outer membrane"/>
    <property type="evidence" value="ECO:0007669"/>
    <property type="project" value="UniProtKB-SubCell"/>
</dbReference>
<dbReference type="PROSITE" id="PS51123">
    <property type="entry name" value="OMPA_2"/>
    <property type="match status" value="1"/>
</dbReference>
<dbReference type="GO" id="GO:0051301">
    <property type="term" value="P:cell division"/>
    <property type="evidence" value="ECO:0007669"/>
    <property type="project" value="UniProtKB-UniRule"/>
</dbReference>
<evidence type="ECO:0000313" key="10">
    <source>
        <dbReference type="Proteomes" id="UP000199729"/>
    </source>
</evidence>
<evidence type="ECO:0000256" key="3">
    <source>
        <dbReference type="ARBA" id="ARBA00023139"/>
    </source>
</evidence>
<name>A0A221KF41_VITFI</name>
<dbReference type="PANTHER" id="PTHR30329:SF21">
    <property type="entry name" value="LIPOPROTEIN YIAD-RELATED"/>
    <property type="match status" value="1"/>
</dbReference>
<evidence type="ECO:0000256" key="7">
    <source>
        <dbReference type="SAM" id="SignalP"/>
    </source>
</evidence>
<dbReference type="EMBL" id="CP022423">
    <property type="protein sequence ID" value="ASM77569.1"/>
    <property type="molecule type" value="Genomic_DNA"/>
</dbReference>
<accession>A0A221KF41</accession>
<evidence type="ECO:0000313" key="9">
    <source>
        <dbReference type="EMBL" id="ASM77569.1"/>
    </source>
</evidence>
<feature type="signal peptide" evidence="7">
    <location>
        <begin position="1"/>
        <end position="21"/>
    </location>
</feature>
<comment type="function">
    <text evidence="6">Part of the Tol-Pal system, which plays a role in outer membrane invagination during cell division and is important for maintaining outer membrane integrity.</text>
</comment>
<dbReference type="RefSeq" id="WP_089416648.1">
    <property type="nucleotide sequence ID" value="NZ_CP022423.1"/>
</dbReference>
<dbReference type="OrthoDB" id="9809164at2"/>
<keyword evidence="6" id="KW-0131">Cell cycle</keyword>
<dbReference type="AlphaFoldDB" id="A0A221KF41"/>
<keyword evidence="6" id="KW-0132">Cell division</keyword>
<reference evidence="9 10" key="1">
    <citation type="submission" date="2017-07" db="EMBL/GenBank/DDBJ databases">
        <title>Complete Genome Sequence of the cosmetic ferment Vitreoscilla filiformis (ATCC15551).</title>
        <authorList>
            <person name="Contreras S."/>
            <person name="Sagory-Zalkind P."/>
            <person name="Blanquart H."/>
            <person name="Iltis A."/>
            <person name="Morand S.C."/>
        </authorList>
    </citation>
    <scope>NUCLEOTIDE SEQUENCE [LARGE SCALE GENOMIC DNA]</scope>
    <source>
        <strain evidence="9 10">ATCC 15551</strain>
    </source>
</reference>
<evidence type="ECO:0000256" key="1">
    <source>
        <dbReference type="ARBA" id="ARBA00022729"/>
    </source>
</evidence>
<dbReference type="PANTHER" id="PTHR30329">
    <property type="entry name" value="STATOR ELEMENT OF FLAGELLAR MOTOR COMPLEX"/>
    <property type="match status" value="1"/>
</dbReference>
<dbReference type="InterPro" id="IPR039001">
    <property type="entry name" value="Pal"/>
</dbReference>
<evidence type="ECO:0000256" key="5">
    <source>
        <dbReference type="ARBA" id="ARBA00023288"/>
    </source>
</evidence>
<dbReference type="InterPro" id="IPR036737">
    <property type="entry name" value="OmpA-like_sf"/>
</dbReference>
<keyword evidence="10" id="KW-1185">Reference proteome</keyword>
<dbReference type="PROSITE" id="PS01068">
    <property type="entry name" value="OMPA_1"/>
    <property type="match status" value="1"/>
</dbReference>
<proteinExistence type="inferred from homology"/>
<keyword evidence="5 6" id="KW-0449">Lipoprotein</keyword>
<gene>
    <name evidence="6" type="primary">pal</name>
    <name evidence="9" type="ORF">VITFI_CDS1791</name>
</gene>
<evidence type="ECO:0000259" key="8">
    <source>
        <dbReference type="PROSITE" id="PS51123"/>
    </source>
</evidence>
<comment type="subcellular location">
    <subcellularLocation>
        <location evidence="6">Cell outer membrane</location>
        <topology evidence="6">Lipid-anchor</topology>
    </subcellularLocation>
</comment>
<keyword evidence="1 6" id="KW-0732">Signal</keyword>
<feature type="domain" description="OmpA-like" evidence="8">
    <location>
        <begin position="87"/>
        <end position="203"/>
    </location>
</feature>
<dbReference type="SUPFAM" id="SSF103088">
    <property type="entry name" value="OmpA-like"/>
    <property type="match status" value="1"/>
</dbReference>
<dbReference type="Gene3D" id="3.30.1330.60">
    <property type="entry name" value="OmpA-like domain"/>
    <property type="match status" value="1"/>
</dbReference>
<organism evidence="9 10">
    <name type="scientific">Vitreoscilla filiformis</name>
    <dbReference type="NCBI Taxonomy" id="63"/>
    <lineage>
        <taxon>Bacteria</taxon>
        <taxon>Pseudomonadati</taxon>
        <taxon>Pseudomonadota</taxon>
        <taxon>Betaproteobacteria</taxon>
        <taxon>Neisseriales</taxon>
        <taxon>Neisseriaceae</taxon>
        <taxon>Vitreoscilla</taxon>
    </lineage>
</organism>
<dbReference type="Proteomes" id="UP000199729">
    <property type="component" value="Chromosome"/>
</dbReference>
<keyword evidence="2 6" id="KW-0472">Membrane</keyword>
<dbReference type="InterPro" id="IPR006690">
    <property type="entry name" value="OMPA-like_CS"/>
</dbReference>